<proteinExistence type="predicted"/>
<dbReference type="AlphaFoldDB" id="A0A2W2ARS8"/>
<gene>
    <name evidence="2" type="ORF">DK847_14200</name>
</gene>
<evidence type="ECO:0000313" key="3">
    <source>
        <dbReference type="Proteomes" id="UP000248795"/>
    </source>
</evidence>
<dbReference type="GO" id="GO:0003700">
    <property type="term" value="F:DNA-binding transcription factor activity"/>
    <property type="evidence" value="ECO:0007669"/>
    <property type="project" value="InterPro"/>
</dbReference>
<evidence type="ECO:0000313" key="2">
    <source>
        <dbReference type="EMBL" id="PZF76332.1"/>
    </source>
</evidence>
<dbReference type="Proteomes" id="UP000248795">
    <property type="component" value="Unassembled WGS sequence"/>
</dbReference>
<sequence>MKYTRLRQAIAEAERKHGLHELDHVMRELLHDIAQACMNNERLRVTHLAKESTHGTFPTLNARLKKLVEGGWIERKDDEQDKRSVILEVTPKTIDAFTMISTALETQ</sequence>
<name>A0A2W2ARS8_9HYPH</name>
<dbReference type="RefSeq" id="WP_111199169.1">
    <property type="nucleotide sequence ID" value="NZ_QKVK01000006.1"/>
</dbReference>
<dbReference type="InterPro" id="IPR036388">
    <property type="entry name" value="WH-like_DNA-bd_sf"/>
</dbReference>
<dbReference type="Gene3D" id="1.10.10.10">
    <property type="entry name" value="Winged helix-like DNA-binding domain superfamily/Winged helix DNA-binding domain"/>
    <property type="match status" value="1"/>
</dbReference>
<keyword evidence="3" id="KW-1185">Reference proteome</keyword>
<feature type="domain" description="HTH marR-type" evidence="1">
    <location>
        <begin position="28"/>
        <end position="92"/>
    </location>
</feature>
<protein>
    <recommendedName>
        <fullName evidence="1">HTH marR-type domain-containing protein</fullName>
    </recommendedName>
</protein>
<dbReference type="InterPro" id="IPR000835">
    <property type="entry name" value="HTH_MarR-typ"/>
</dbReference>
<dbReference type="SUPFAM" id="SSF46785">
    <property type="entry name" value="Winged helix' DNA-binding domain"/>
    <property type="match status" value="1"/>
</dbReference>
<dbReference type="InterPro" id="IPR036390">
    <property type="entry name" value="WH_DNA-bd_sf"/>
</dbReference>
<dbReference type="EMBL" id="QKVK01000006">
    <property type="protein sequence ID" value="PZF76332.1"/>
    <property type="molecule type" value="Genomic_DNA"/>
</dbReference>
<evidence type="ECO:0000259" key="1">
    <source>
        <dbReference type="Pfam" id="PF13463"/>
    </source>
</evidence>
<reference evidence="3" key="1">
    <citation type="submission" date="2018-06" db="EMBL/GenBank/DDBJ databases">
        <title>Aestuariibacter litoralis strain KCTC 52945T.</title>
        <authorList>
            <person name="Li X."/>
            <person name="Salam N."/>
            <person name="Li J.-L."/>
            <person name="Chen Y.-M."/>
            <person name="Yang Z.-W."/>
            <person name="Zhang L.-Y."/>
            <person name="Han M.-X."/>
            <person name="Xiao M."/>
            <person name="Li W.-J."/>
        </authorList>
    </citation>
    <scope>NUCLEOTIDE SEQUENCE [LARGE SCALE GENOMIC DNA]</scope>
    <source>
        <strain evidence="3">KCTC 52945</strain>
    </source>
</reference>
<comment type="caution">
    <text evidence="2">The sequence shown here is derived from an EMBL/GenBank/DDBJ whole genome shotgun (WGS) entry which is preliminary data.</text>
</comment>
<organism evidence="2 3">
    <name type="scientific">Aestuariivirga litoralis</name>
    <dbReference type="NCBI Taxonomy" id="2650924"/>
    <lineage>
        <taxon>Bacteria</taxon>
        <taxon>Pseudomonadati</taxon>
        <taxon>Pseudomonadota</taxon>
        <taxon>Alphaproteobacteria</taxon>
        <taxon>Hyphomicrobiales</taxon>
        <taxon>Aestuariivirgaceae</taxon>
        <taxon>Aestuariivirga</taxon>
    </lineage>
</organism>
<dbReference type="Pfam" id="PF13463">
    <property type="entry name" value="HTH_27"/>
    <property type="match status" value="1"/>
</dbReference>
<accession>A0A2W2ARS8</accession>